<comment type="similarity">
    <text evidence="2">Belongs to the galactose-3-O-sulfotransferase family.</text>
</comment>
<evidence type="ECO:0000256" key="6">
    <source>
        <dbReference type="ARBA" id="ARBA00022989"/>
    </source>
</evidence>
<name>A0AAU9X233_9CNID</name>
<dbReference type="GO" id="GO:0000139">
    <property type="term" value="C:Golgi membrane"/>
    <property type="evidence" value="ECO:0007669"/>
    <property type="project" value="UniProtKB-SubCell"/>
</dbReference>
<evidence type="ECO:0000313" key="10">
    <source>
        <dbReference type="EMBL" id="CAH3133547.1"/>
    </source>
</evidence>
<evidence type="ECO:0000256" key="4">
    <source>
        <dbReference type="ARBA" id="ARBA00022692"/>
    </source>
</evidence>
<evidence type="ECO:0000256" key="8">
    <source>
        <dbReference type="ARBA" id="ARBA00023136"/>
    </source>
</evidence>
<dbReference type="PANTHER" id="PTHR14647">
    <property type="entry name" value="GALACTOSE-3-O-SULFOTRANSFERASE"/>
    <property type="match status" value="1"/>
</dbReference>
<organism evidence="10 11">
    <name type="scientific">Pocillopora meandrina</name>
    <dbReference type="NCBI Taxonomy" id="46732"/>
    <lineage>
        <taxon>Eukaryota</taxon>
        <taxon>Metazoa</taxon>
        <taxon>Cnidaria</taxon>
        <taxon>Anthozoa</taxon>
        <taxon>Hexacorallia</taxon>
        <taxon>Scleractinia</taxon>
        <taxon>Astrocoeniina</taxon>
        <taxon>Pocilloporidae</taxon>
        <taxon>Pocillopora</taxon>
    </lineage>
</organism>
<comment type="subcellular location">
    <subcellularLocation>
        <location evidence="1">Golgi apparatus membrane</location>
        <topology evidence="1">Single-pass type II membrane protein</topology>
    </subcellularLocation>
</comment>
<dbReference type="GO" id="GO:0009247">
    <property type="term" value="P:glycolipid biosynthetic process"/>
    <property type="evidence" value="ECO:0007669"/>
    <property type="project" value="InterPro"/>
</dbReference>
<evidence type="ECO:0000256" key="9">
    <source>
        <dbReference type="ARBA" id="ARBA00023180"/>
    </source>
</evidence>
<comment type="caution">
    <text evidence="10">The sequence shown here is derived from an EMBL/GenBank/DDBJ whole genome shotgun (WGS) entry which is preliminary data.</text>
</comment>
<keyword evidence="6" id="KW-1133">Transmembrane helix</keyword>
<dbReference type="InterPro" id="IPR009729">
    <property type="entry name" value="Gal-3-0_sulfotransfrase"/>
</dbReference>
<evidence type="ECO:0000256" key="1">
    <source>
        <dbReference type="ARBA" id="ARBA00004323"/>
    </source>
</evidence>
<dbReference type="InterPro" id="IPR027417">
    <property type="entry name" value="P-loop_NTPase"/>
</dbReference>
<keyword evidence="5" id="KW-0735">Signal-anchor</keyword>
<dbReference type="Gene3D" id="3.40.50.300">
    <property type="entry name" value="P-loop containing nucleotide triphosphate hydrolases"/>
    <property type="match status" value="1"/>
</dbReference>
<evidence type="ECO:0000313" key="11">
    <source>
        <dbReference type="Proteomes" id="UP001159428"/>
    </source>
</evidence>
<keyword evidence="4" id="KW-0812">Transmembrane</keyword>
<dbReference type="Pfam" id="PF06990">
    <property type="entry name" value="Gal-3-0_sulfotr"/>
    <property type="match status" value="1"/>
</dbReference>
<evidence type="ECO:0000256" key="5">
    <source>
        <dbReference type="ARBA" id="ARBA00022968"/>
    </source>
</evidence>
<evidence type="ECO:0000256" key="7">
    <source>
        <dbReference type="ARBA" id="ARBA00023034"/>
    </source>
</evidence>
<sequence length="143" mass="17102">MLGIGRCTFVKTNERLDKDKATEISDGTKENIKRWNKADVLLYEHFNQTLWQRIEREGKDFYDDLTNFRRMKQELKSKCFEDKPSKQLMYGNKYAKGFTLRSDLSSDLKQKCESMTRTENNYLAYLRKKRVAKISRYSSRNTK</sequence>
<protein>
    <submittedName>
        <fullName evidence="10">Uncharacterized protein</fullName>
    </submittedName>
</protein>
<dbReference type="EMBL" id="CALNXJ010000027">
    <property type="protein sequence ID" value="CAH3133547.1"/>
    <property type="molecule type" value="Genomic_DNA"/>
</dbReference>
<keyword evidence="8" id="KW-0472">Membrane</keyword>
<dbReference type="PANTHER" id="PTHR14647:SF87">
    <property type="entry name" value="PUTATIVE-RELATED"/>
    <property type="match status" value="1"/>
</dbReference>
<evidence type="ECO:0000256" key="3">
    <source>
        <dbReference type="ARBA" id="ARBA00022679"/>
    </source>
</evidence>
<dbReference type="GO" id="GO:0001733">
    <property type="term" value="F:galactosylceramide sulfotransferase activity"/>
    <property type="evidence" value="ECO:0007669"/>
    <property type="project" value="InterPro"/>
</dbReference>
<gene>
    <name evidence="10" type="ORF">PMEA_00015158</name>
</gene>
<evidence type="ECO:0000256" key="2">
    <source>
        <dbReference type="ARBA" id="ARBA00008124"/>
    </source>
</evidence>
<accession>A0AAU9X233</accession>
<dbReference type="Proteomes" id="UP001159428">
    <property type="component" value="Unassembled WGS sequence"/>
</dbReference>
<dbReference type="AlphaFoldDB" id="A0AAU9X233"/>
<reference evidence="10 11" key="1">
    <citation type="submission" date="2022-05" db="EMBL/GenBank/DDBJ databases">
        <authorList>
            <consortium name="Genoscope - CEA"/>
            <person name="William W."/>
        </authorList>
    </citation>
    <scope>NUCLEOTIDE SEQUENCE [LARGE SCALE GENOMIC DNA]</scope>
</reference>
<keyword evidence="7" id="KW-0333">Golgi apparatus</keyword>
<keyword evidence="9" id="KW-0325">Glycoprotein</keyword>
<keyword evidence="11" id="KW-1185">Reference proteome</keyword>
<proteinExistence type="inferred from homology"/>
<keyword evidence="3" id="KW-0808">Transferase</keyword>